<proteinExistence type="predicted"/>
<protein>
    <recommendedName>
        <fullName evidence="3">Esterase</fullName>
    </recommendedName>
</protein>
<reference evidence="1 2" key="1">
    <citation type="submission" date="2018-05" db="EMBL/GenBank/DDBJ databases">
        <title>Genomic Encyclopedia of Type Strains, Phase IV (KMG-IV): sequencing the most valuable type-strain genomes for metagenomic binning, comparative biology and taxonomic classification.</title>
        <authorList>
            <person name="Goeker M."/>
        </authorList>
    </citation>
    <scope>NUCLEOTIDE SEQUENCE [LARGE SCALE GENOMIC DNA]</scope>
    <source>
        <strain evidence="1 2">DSM 23606</strain>
    </source>
</reference>
<evidence type="ECO:0000313" key="1">
    <source>
        <dbReference type="EMBL" id="PWV64571.1"/>
    </source>
</evidence>
<dbReference type="SUPFAM" id="SSF53474">
    <property type="entry name" value="alpha/beta-Hydrolases"/>
    <property type="match status" value="1"/>
</dbReference>
<dbReference type="RefSeq" id="WP_110017220.1">
    <property type="nucleotide sequence ID" value="NZ_QGTJ01000002.1"/>
</dbReference>
<sequence>MTTPLRSLYLPARPGHTAPLLCALLPGAGDRPEHYLEHGCIAAARERGFDVDFLLLETALDRLIDGAIVHALEAALAPQRAGRRQCWLGGISLGALVALMHADAYPQAADRHLLLAPYPGNRTITADIAAAGGLAAWQAGTLPAGEIERRGWRALQRLAGERSPWLGYGRDDRFAAGHALMAAVLPQAQVHIVDGGHDWAAWRALWATFLAGGALEAGR</sequence>
<evidence type="ECO:0008006" key="3">
    <source>
        <dbReference type="Google" id="ProtNLM"/>
    </source>
</evidence>
<comment type="caution">
    <text evidence="1">The sequence shown here is derived from an EMBL/GenBank/DDBJ whole genome shotgun (WGS) entry which is preliminary data.</text>
</comment>
<dbReference type="Proteomes" id="UP000246569">
    <property type="component" value="Unassembled WGS sequence"/>
</dbReference>
<dbReference type="EMBL" id="QGTJ01000002">
    <property type="protein sequence ID" value="PWV64571.1"/>
    <property type="molecule type" value="Genomic_DNA"/>
</dbReference>
<name>A0A317MYR8_9GAMM</name>
<accession>A0A317MYR8</accession>
<dbReference type="InterPro" id="IPR029058">
    <property type="entry name" value="AB_hydrolase_fold"/>
</dbReference>
<dbReference type="AlphaFoldDB" id="A0A317MYR8"/>
<organism evidence="1 2">
    <name type="scientific">Plasticicumulans acidivorans</name>
    <dbReference type="NCBI Taxonomy" id="886464"/>
    <lineage>
        <taxon>Bacteria</taxon>
        <taxon>Pseudomonadati</taxon>
        <taxon>Pseudomonadota</taxon>
        <taxon>Gammaproteobacteria</taxon>
        <taxon>Candidatus Competibacteraceae</taxon>
        <taxon>Plasticicumulans</taxon>
    </lineage>
</organism>
<dbReference type="OrthoDB" id="5431193at2"/>
<keyword evidence="2" id="KW-1185">Reference proteome</keyword>
<evidence type="ECO:0000313" key="2">
    <source>
        <dbReference type="Proteomes" id="UP000246569"/>
    </source>
</evidence>
<dbReference type="Gene3D" id="3.40.50.1820">
    <property type="entry name" value="alpha/beta hydrolase"/>
    <property type="match status" value="1"/>
</dbReference>
<gene>
    <name evidence="1" type="ORF">C7443_102221</name>
</gene>